<evidence type="ECO:0000313" key="2">
    <source>
        <dbReference type="Proteomes" id="UP001603857"/>
    </source>
</evidence>
<proteinExistence type="predicted"/>
<sequence>MATVRAAVVDNRRNDSDIFPFLRHIRKPIASPQNPIALFRHSLFSFARSVGEEGVYHRFSLLLKAHLCSFPI</sequence>
<name>A0ABD1LWQ1_9FABA</name>
<comment type="caution">
    <text evidence="1">The sequence shown here is derived from an EMBL/GenBank/DDBJ whole genome shotgun (WGS) entry which is preliminary data.</text>
</comment>
<protein>
    <submittedName>
        <fullName evidence="1">Uncharacterized protein</fullName>
    </submittedName>
</protein>
<accession>A0ABD1LWQ1</accession>
<dbReference type="AlphaFoldDB" id="A0ABD1LWQ1"/>
<reference evidence="1 2" key="1">
    <citation type="submission" date="2024-08" db="EMBL/GenBank/DDBJ databases">
        <title>Insights into the chromosomal genome structure of Flemingia macrophylla.</title>
        <authorList>
            <person name="Ding Y."/>
            <person name="Zhao Y."/>
            <person name="Bi W."/>
            <person name="Wu M."/>
            <person name="Zhao G."/>
            <person name="Gong Y."/>
            <person name="Li W."/>
            <person name="Zhang P."/>
        </authorList>
    </citation>
    <scope>NUCLEOTIDE SEQUENCE [LARGE SCALE GENOMIC DNA]</scope>
    <source>
        <strain evidence="1">DYQJB</strain>
        <tissue evidence="1">Leaf</tissue>
    </source>
</reference>
<organism evidence="1 2">
    <name type="scientific">Flemingia macrophylla</name>
    <dbReference type="NCBI Taxonomy" id="520843"/>
    <lineage>
        <taxon>Eukaryota</taxon>
        <taxon>Viridiplantae</taxon>
        <taxon>Streptophyta</taxon>
        <taxon>Embryophyta</taxon>
        <taxon>Tracheophyta</taxon>
        <taxon>Spermatophyta</taxon>
        <taxon>Magnoliopsida</taxon>
        <taxon>eudicotyledons</taxon>
        <taxon>Gunneridae</taxon>
        <taxon>Pentapetalae</taxon>
        <taxon>rosids</taxon>
        <taxon>fabids</taxon>
        <taxon>Fabales</taxon>
        <taxon>Fabaceae</taxon>
        <taxon>Papilionoideae</taxon>
        <taxon>50 kb inversion clade</taxon>
        <taxon>NPAAA clade</taxon>
        <taxon>indigoferoid/millettioid clade</taxon>
        <taxon>Phaseoleae</taxon>
        <taxon>Flemingia</taxon>
    </lineage>
</organism>
<dbReference type="EMBL" id="JBGMDY010000007">
    <property type="protein sequence ID" value="KAL2327783.1"/>
    <property type="molecule type" value="Genomic_DNA"/>
</dbReference>
<gene>
    <name evidence="1" type="ORF">Fmac_021210</name>
</gene>
<evidence type="ECO:0000313" key="1">
    <source>
        <dbReference type="EMBL" id="KAL2327783.1"/>
    </source>
</evidence>
<keyword evidence="2" id="KW-1185">Reference proteome</keyword>
<dbReference type="Proteomes" id="UP001603857">
    <property type="component" value="Unassembled WGS sequence"/>
</dbReference>